<dbReference type="PANTHER" id="PTHR35344">
    <property type="entry name" value="GAS VESICLE STRUCTURAL PROTEIN 2-RELATED"/>
    <property type="match status" value="1"/>
</dbReference>
<comment type="similarity">
    <text evidence="3">Belongs to the gas vesicle GvpA family.</text>
</comment>
<sequence>MSQPTGSARGMSSYGSPQRAPARDSGGNLGDILERVLDRGVVIVGDIRVNLLDIELLTIKLRLLIASVDTARELGIDWWEHDPWLSSKDSDLVEENRRLRRRLAAAEGGRLPAQDERTLAAEARIAVEDERIAVEEPGPRRAGRPAKGRALDQDRGREPSRRPRRWEDEDG</sequence>
<evidence type="ECO:0000313" key="6">
    <source>
        <dbReference type="Proteomes" id="UP001596004"/>
    </source>
</evidence>
<feature type="compositionally biased region" description="Basic and acidic residues" evidence="4">
    <location>
        <begin position="149"/>
        <end position="171"/>
    </location>
</feature>
<comment type="subcellular location">
    <subcellularLocation>
        <location evidence="2">Gas vesicle</location>
    </subcellularLocation>
</comment>
<keyword evidence="1" id="KW-0304">Gas vesicle</keyword>
<gene>
    <name evidence="5" type="ORF">ACFO60_17815</name>
</gene>
<name>A0ABV9CI62_9ACTN</name>
<dbReference type="EMBL" id="JBHSFP010000011">
    <property type="protein sequence ID" value="MFC4532636.1"/>
    <property type="molecule type" value="Genomic_DNA"/>
</dbReference>
<dbReference type="RefSeq" id="WP_380841493.1">
    <property type="nucleotide sequence ID" value="NZ_JBHSFP010000011.1"/>
</dbReference>
<evidence type="ECO:0000256" key="3">
    <source>
        <dbReference type="ARBA" id="ARBA00035646"/>
    </source>
</evidence>
<dbReference type="InterPro" id="IPR018493">
    <property type="entry name" value="GvpA-like_CS"/>
</dbReference>
<dbReference type="Proteomes" id="UP001596004">
    <property type="component" value="Unassembled WGS sequence"/>
</dbReference>
<feature type="region of interest" description="Disordered" evidence="4">
    <location>
        <begin position="132"/>
        <end position="171"/>
    </location>
</feature>
<feature type="region of interest" description="Disordered" evidence="4">
    <location>
        <begin position="1"/>
        <end position="25"/>
    </location>
</feature>
<dbReference type="PANTHER" id="PTHR35344:SF4">
    <property type="entry name" value="GAS VESICLE PROTEIN A1"/>
    <property type="match status" value="1"/>
</dbReference>
<comment type="caution">
    <text evidence="5">The sequence shown here is derived from an EMBL/GenBank/DDBJ whole genome shotgun (WGS) entry which is preliminary data.</text>
</comment>
<reference evidence="6" key="1">
    <citation type="journal article" date="2019" name="Int. J. Syst. Evol. Microbiol.">
        <title>The Global Catalogue of Microorganisms (GCM) 10K type strain sequencing project: providing services to taxonomists for standard genome sequencing and annotation.</title>
        <authorList>
            <consortium name="The Broad Institute Genomics Platform"/>
            <consortium name="The Broad Institute Genome Sequencing Center for Infectious Disease"/>
            <person name="Wu L."/>
            <person name="Ma J."/>
        </authorList>
    </citation>
    <scope>NUCLEOTIDE SEQUENCE [LARGE SCALE GENOMIC DNA]</scope>
    <source>
        <strain evidence="6">CGMCC 4.7132</strain>
    </source>
</reference>
<evidence type="ECO:0000256" key="4">
    <source>
        <dbReference type="SAM" id="MobiDB-lite"/>
    </source>
</evidence>
<evidence type="ECO:0000313" key="5">
    <source>
        <dbReference type="EMBL" id="MFC4532636.1"/>
    </source>
</evidence>
<protein>
    <submittedName>
        <fullName evidence="5">Gas vesicle protein</fullName>
    </submittedName>
</protein>
<dbReference type="InterPro" id="IPR000638">
    <property type="entry name" value="Gas-vesicle_GvpA-like"/>
</dbReference>
<keyword evidence="6" id="KW-1185">Reference proteome</keyword>
<evidence type="ECO:0000256" key="1">
    <source>
        <dbReference type="ARBA" id="ARBA00022987"/>
    </source>
</evidence>
<proteinExistence type="inferred from homology"/>
<dbReference type="PROSITE" id="PS00234">
    <property type="entry name" value="GAS_VESICLE_A_1"/>
    <property type="match status" value="1"/>
</dbReference>
<evidence type="ECO:0000256" key="2">
    <source>
        <dbReference type="ARBA" id="ARBA00035108"/>
    </source>
</evidence>
<dbReference type="Pfam" id="PF00741">
    <property type="entry name" value="Gas_vesicle"/>
    <property type="match status" value="1"/>
</dbReference>
<organism evidence="5 6">
    <name type="scientific">Sphaerisporangium dianthi</name>
    <dbReference type="NCBI Taxonomy" id="1436120"/>
    <lineage>
        <taxon>Bacteria</taxon>
        <taxon>Bacillati</taxon>
        <taxon>Actinomycetota</taxon>
        <taxon>Actinomycetes</taxon>
        <taxon>Streptosporangiales</taxon>
        <taxon>Streptosporangiaceae</taxon>
        <taxon>Sphaerisporangium</taxon>
    </lineage>
</organism>
<dbReference type="InterPro" id="IPR050530">
    <property type="entry name" value="GvpA"/>
</dbReference>
<accession>A0ABV9CI62</accession>